<feature type="coiled-coil region" evidence="1">
    <location>
        <begin position="42"/>
        <end position="83"/>
    </location>
</feature>
<evidence type="ECO:0000313" key="3">
    <source>
        <dbReference type="EMBL" id="CAG8830981.1"/>
    </source>
</evidence>
<dbReference type="Proteomes" id="UP000789901">
    <property type="component" value="Unassembled WGS sequence"/>
</dbReference>
<feature type="compositionally biased region" description="Polar residues" evidence="2">
    <location>
        <begin position="183"/>
        <end position="193"/>
    </location>
</feature>
<name>A0ABN7WFW4_GIGMA</name>
<protein>
    <submittedName>
        <fullName evidence="3">35454_t:CDS:1</fullName>
    </submittedName>
</protein>
<reference evidence="3 4" key="1">
    <citation type="submission" date="2021-06" db="EMBL/GenBank/DDBJ databases">
        <authorList>
            <person name="Kallberg Y."/>
            <person name="Tangrot J."/>
            <person name="Rosling A."/>
        </authorList>
    </citation>
    <scope>NUCLEOTIDE SEQUENCE [LARGE SCALE GENOMIC DNA]</scope>
    <source>
        <strain evidence="3 4">120-4 pot B 10/14</strain>
    </source>
</reference>
<evidence type="ECO:0000256" key="2">
    <source>
        <dbReference type="SAM" id="MobiDB-lite"/>
    </source>
</evidence>
<feature type="region of interest" description="Disordered" evidence="2">
    <location>
        <begin position="153"/>
        <end position="193"/>
    </location>
</feature>
<evidence type="ECO:0000313" key="4">
    <source>
        <dbReference type="Proteomes" id="UP000789901"/>
    </source>
</evidence>
<evidence type="ECO:0000256" key="1">
    <source>
        <dbReference type="SAM" id="Coils"/>
    </source>
</evidence>
<dbReference type="EMBL" id="CAJVQB010043176">
    <property type="protein sequence ID" value="CAG8830981.1"/>
    <property type="molecule type" value="Genomic_DNA"/>
</dbReference>
<gene>
    <name evidence="3" type="ORF">GMARGA_LOCUS30513</name>
</gene>
<accession>A0ABN7WFW4</accession>
<keyword evidence="4" id="KW-1185">Reference proteome</keyword>
<organism evidence="3 4">
    <name type="scientific">Gigaspora margarita</name>
    <dbReference type="NCBI Taxonomy" id="4874"/>
    <lineage>
        <taxon>Eukaryota</taxon>
        <taxon>Fungi</taxon>
        <taxon>Fungi incertae sedis</taxon>
        <taxon>Mucoromycota</taxon>
        <taxon>Glomeromycotina</taxon>
        <taxon>Glomeromycetes</taxon>
        <taxon>Diversisporales</taxon>
        <taxon>Gigasporaceae</taxon>
        <taxon>Gigaspora</taxon>
    </lineage>
</organism>
<keyword evidence="1" id="KW-0175">Coiled coil</keyword>
<comment type="caution">
    <text evidence="3">The sequence shown here is derived from an EMBL/GenBank/DDBJ whole genome shotgun (WGS) entry which is preliminary data.</text>
</comment>
<feature type="compositionally biased region" description="Basic and acidic residues" evidence="2">
    <location>
        <begin position="153"/>
        <end position="164"/>
    </location>
</feature>
<proteinExistence type="predicted"/>
<sequence>MPRKDHNNKMKQKLNIKLRSDDKNFYKNEIFKENFELENFKLEKLGTKIDSLNAKAKRLENNKISYQTENKELKEKLQCITNLYKDNKSVLERYYNVIQRTYSILQEVFNARQLASLCNEIKEVCEGSKVDSNIPTAEHSPVYNSFEDALMESEPKIEEIDTERSFPSLKETQPTSQEDENTKNANDQEFFSF</sequence>